<comment type="caution">
    <text evidence="2">The sequence shown here is derived from an EMBL/GenBank/DDBJ whole genome shotgun (WGS) entry which is preliminary data.</text>
</comment>
<feature type="compositionally biased region" description="Polar residues" evidence="1">
    <location>
        <begin position="38"/>
        <end position="57"/>
    </location>
</feature>
<dbReference type="PANTHER" id="PTHR47697">
    <property type="entry name" value="OS03G0340700 PROTEIN"/>
    <property type="match status" value="1"/>
</dbReference>
<evidence type="ECO:0000313" key="2">
    <source>
        <dbReference type="EMBL" id="GER27670.1"/>
    </source>
</evidence>
<name>A0A5A7P4M5_STRAF</name>
<proteinExistence type="predicted"/>
<protein>
    <submittedName>
        <fullName evidence="2">Tetratricopeptide repeat protein</fullName>
    </submittedName>
</protein>
<sequence length="245" mass="25862">MENRTARPTPSISISGRAGPLNGKKDPTASSYSSAAYTQQKPSSAPSWGHQPNTPAWTHQPAVPIQSPGLGSLSGPTSMVGDDFGKSWNSPAPSSSCVSGIGIVNNKNPNLFGDLLGAAIGQNKSSNYASLKSSANSKPSVGMSSASKASTSDAFGDFQNAIKWFSWAVILLEKASDDEGTMEVLTSRASCYKEVGEYKKAVADCTKYNALLYESMEKYKLGAEDLRTVMNIDPVIELHGAPFIA</sequence>
<accession>A0A5A7P4M5</accession>
<dbReference type="PANTHER" id="PTHR47697:SF1">
    <property type="entry name" value="OS03G0340700 PROTEIN"/>
    <property type="match status" value="1"/>
</dbReference>
<dbReference type="SUPFAM" id="SSF48452">
    <property type="entry name" value="TPR-like"/>
    <property type="match status" value="1"/>
</dbReference>
<dbReference type="Gene3D" id="1.25.40.10">
    <property type="entry name" value="Tetratricopeptide repeat domain"/>
    <property type="match status" value="1"/>
</dbReference>
<dbReference type="OrthoDB" id="1872379at2759"/>
<reference evidence="3" key="1">
    <citation type="journal article" date="2019" name="Curr. Biol.">
        <title>Genome Sequence of Striga asiatica Provides Insight into the Evolution of Plant Parasitism.</title>
        <authorList>
            <person name="Yoshida S."/>
            <person name="Kim S."/>
            <person name="Wafula E.K."/>
            <person name="Tanskanen J."/>
            <person name="Kim Y.M."/>
            <person name="Honaas L."/>
            <person name="Yang Z."/>
            <person name="Spallek T."/>
            <person name="Conn C.E."/>
            <person name="Ichihashi Y."/>
            <person name="Cheong K."/>
            <person name="Cui S."/>
            <person name="Der J.P."/>
            <person name="Gundlach H."/>
            <person name="Jiao Y."/>
            <person name="Hori C."/>
            <person name="Ishida J.K."/>
            <person name="Kasahara H."/>
            <person name="Kiba T."/>
            <person name="Kim M.S."/>
            <person name="Koo N."/>
            <person name="Laohavisit A."/>
            <person name="Lee Y.H."/>
            <person name="Lumba S."/>
            <person name="McCourt P."/>
            <person name="Mortimer J.C."/>
            <person name="Mutuku J.M."/>
            <person name="Nomura T."/>
            <person name="Sasaki-Sekimoto Y."/>
            <person name="Seto Y."/>
            <person name="Wang Y."/>
            <person name="Wakatake T."/>
            <person name="Sakakibara H."/>
            <person name="Demura T."/>
            <person name="Yamaguchi S."/>
            <person name="Yoneyama K."/>
            <person name="Manabe R.I."/>
            <person name="Nelson D.C."/>
            <person name="Schulman A.H."/>
            <person name="Timko M.P."/>
            <person name="dePamphilis C.W."/>
            <person name="Choi D."/>
            <person name="Shirasu K."/>
        </authorList>
    </citation>
    <scope>NUCLEOTIDE SEQUENCE [LARGE SCALE GENOMIC DNA]</scope>
    <source>
        <strain evidence="3">cv. UVA1</strain>
    </source>
</reference>
<dbReference type="EMBL" id="BKCP01002113">
    <property type="protein sequence ID" value="GER27670.1"/>
    <property type="molecule type" value="Genomic_DNA"/>
</dbReference>
<dbReference type="InterPro" id="IPR011990">
    <property type="entry name" value="TPR-like_helical_dom_sf"/>
</dbReference>
<feature type="compositionally biased region" description="Low complexity" evidence="1">
    <location>
        <begin position="67"/>
        <end position="76"/>
    </location>
</feature>
<gene>
    <name evidence="2" type="ORF">STAS_03398</name>
</gene>
<evidence type="ECO:0000256" key="1">
    <source>
        <dbReference type="SAM" id="MobiDB-lite"/>
    </source>
</evidence>
<feature type="region of interest" description="Disordered" evidence="1">
    <location>
        <begin position="1"/>
        <end position="82"/>
    </location>
</feature>
<organism evidence="2 3">
    <name type="scientific">Striga asiatica</name>
    <name type="common">Asiatic witchweed</name>
    <name type="synonym">Buchnera asiatica</name>
    <dbReference type="NCBI Taxonomy" id="4170"/>
    <lineage>
        <taxon>Eukaryota</taxon>
        <taxon>Viridiplantae</taxon>
        <taxon>Streptophyta</taxon>
        <taxon>Embryophyta</taxon>
        <taxon>Tracheophyta</taxon>
        <taxon>Spermatophyta</taxon>
        <taxon>Magnoliopsida</taxon>
        <taxon>eudicotyledons</taxon>
        <taxon>Gunneridae</taxon>
        <taxon>Pentapetalae</taxon>
        <taxon>asterids</taxon>
        <taxon>lamiids</taxon>
        <taxon>Lamiales</taxon>
        <taxon>Orobanchaceae</taxon>
        <taxon>Buchnereae</taxon>
        <taxon>Striga</taxon>
    </lineage>
</organism>
<feature type="compositionally biased region" description="Polar residues" evidence="1">
    <location>
        <begin position="1"/>
        <end position="14"/>
    </location>
</feature>
<evidence type="ECO:0000313" key="3">
    <source>
        <dbReference type="Proteomes" id="UP000325081"/>
    </source>
</evidence>
<keyword evidence="3" id="KW-1185">Reference proteome</keyword>
<dbReference type="Proteomes" id="UP000325081">
    <property type="component" value="Unassembled WGS sequence"/>
</dbReference>
<dbReference type="AlphaFoldDB" id="A0A5A7P4M5"/>